<dbReference type="EMBL" id="AFYH01079749">
    <property type="status" value="NOT_ANNOTATED_CDS"/>
    <property type="molecule type" value="Genomic_DNA"/>
</dbReference>
<dbReference type="Pfam" id="PF03437">
    <property type="entry name" value="BtpA"/>
    <property type="match status" value="1"/>
</dbReference>
<accession>H2ZWB9</accession>
<dbReference type="SUPFAM" id="SSF51366">
    <property type="entry name" value="Ribulose-phoshate binding barrel"/>
    <property type="match status" value="1"/>
</dbReference>
<proteinExistence type="inferred from homology"/>
<evidence type="ECO:0000313" key="2">
    <source>
        <dbReference type="Ensembl" id="ENSLACP00000001690.1"/>
    </source>
</evidence>
<dbReference type="Bgee" id="ENSLACG00000001513">
    <property type="expression patterns" value="Expressed in chordate pharynx"/>
</dbReference>
<dbReference type="InterPro" id="IPR013785">
    <property type="entry name" value="Aldolase_TIM"/>
</dbReference>
<reference evidence="2" key="3">
    <citation type="submission" date="2025-09" db="UniProtKB">
        <authorList>
            <consortium name="Ensembl"/>
        </authorList>
    </citation>
    <scope>IDENTIFICATION</scope>
</reference>
<dbReference type="AlphaFoldDB" id="H2ZWB9"/>
<comment type="similarity">
    <text evidence="1">Belongs to the BtpA family.</text>
</comment>
<evidence type="ECO:0000256" key="1">
    <source>
        <dbReference type="ARBA" id="ARBA00006007"/>
    </source>
</evidence>
<dbReference type="HOGENOM" id="CLU_075239_1_0_1"/>
<protein>
    <submittedName>
        <fullName evidence="2">Zgc:162297</fullName>
    </submittedName>
</protein>
<organism evidence="2 3">
    <name type="scientific">Latimeria chalumnae</name>
    <name type="common">Coelacanth</name>
    <dbReference type="NCBI Taxonomy" id="7897"/>
    <lineage>
        <taxon>Eukaryota</taxon>
        <taxon>Metazoa</taxon>
        <taxon>Chordata</taxon>
        <taxon>Craniata</taxon>
        <taxon>Vertebrata</taxon>
        <taxon>Euteleostomi</taxon>
        <taxon>Coelacanthiformes</taxon>
        <taxon>Coelacanthidae</taxon>
        <taxon>Latimeria</taxon>
    </lineage>
</organism>
<dbReference type="PANTHER" id="PTHR21381">
    <property type="entry name" value="ZGC:162297"/>
    <property type="match status" value="1"/>
</dbReference>
<dbReference type="PANTHER" id="PTHR21381:SF3">
    <property type="entry name" value="SGC REGION PROTEIN SGCQ-RELATED"/>
    <property type="match status" value="1"/>
</dbReference>
<dbReference type="InterPro" id="IPR005137">
    <property type="entry name" value="BtpA"/>
</dbReference>
<keyword evidence="3" id="KW-1185">Reference proteome</keyword>
<dbReference type="InParanoid" id="H2ZWB9"/>
<name>H2ZWB9_LATCH</name>
<dbReference type="eggNOG" id="ENOG502QUBS">
    <property type="taxonomic scope" value="Eukaryota"/>
</dbReference>
<reference evidence="2" key="2">
    <citation type="submission" date="2025-08" db="UniProtKB">
        <authorList>
            <consortium name="Ensembl"/>
        </authorList>
    </citation>
    <scope>IDENTIFICATION</scope>
</reference>
<dbReference type="NCBIfam" id="TIGR00259">
    <property type="entry name" value="thylakoid_BtpA"/>
    <property type="match status" value="1"/>
</dbReference>
<gene>
    <name evidence="2" type="primary">ZGC:162297</name>
</gene>
<dbReference type="EMBL" id="AFYH01079746">
    <property type="status" value="NOT_ANNOTATED_CDS"/>
    <property type="molecule type" value="Genomic_DNA"/>
</dbReference>
<dbReference type="PIRSF" id="PIRSF005956">
    <property type="entry name" value="BtpA"/>
    <property type="match status" value="1"/>
</dbReference>
<dbReference type="InterPro" id="IPR011060">
    <property type="entry name" value="RibuloseP-bd_barrel"/>
</dbReference>
<dbReference type="GeneTree" id="ENSGT00390000006020"/>
<evidence type="ECO:0000313" key="3">
    <source>
        <dbReference type="Proteomes" id="UP000008672"/>
    </source>
</evidence>
<dbReference type="STRING" id="7897.ENSLACP00000001690"/>
<dbReference type="Ensembl" id="ENSLACT00000001703.1">
    <property type="protein sequence ID" value="ENSLACP00000001690.1"/>
    <property type="gene ID" value="ENSLACG00000001513.1"/>
</dbReference>
<dbReference type="Proteomes" id="UP000008672">
    <property type="component" value="Unassembled WGS sequence"/>
</dbReference>
<sequence length="276" mass="29927">MRFLQLFGRLRSAVIGMVHVKALPGSSLNTLLVVTISEEACREAEVYSAAGIDGLIIENMHDLPYALSVGPEVTAAMAAVCIAVRQVCPSPPLEIQILSAANQQALAVALAAGSFDFIRAEGFVFSHIADEGLLNVCAGDQLRYRKQIGAEHIQIFTDIKKQHSSHASTSDISLSETAKAAEFFLSDGVVLTGTATGMQADLEELREVQQNVRIPVIIGSGVTYKNVVNYMEASAMIIGSHFKKGYWANSVDPERVKKFMEKIHKFQCKSSAVKLQ</sequence>
<reference evidence="3" key="1">
    <citation type="submission" date="2011-08" db="EMBL/GenBank/DDBJ databases">
        <title>The draft genome of Latimeria chalumnae.</title>
        <authorList>
            <person name="Di Palma F."/>
            <person name="Alfoldi J."/>
            <person name="Johnson J."/>
            <person name="Berlin A."/>
            <person name="Gnerre S."/>
            <person name="Jaffe D."/>
            <person name="MacCallum I."/>
            <person name="Young S."/>
            <person name="Walker B.J."/>
            <person name="Lander E."/>
            <person name="Lindblad-Toh K."/>
        </authorList>
    </citation>
    <scope>NUCLEOTIDE SEQUENCE [LARGE SCALE GENOMIC DNA]</scope>
    <source>
        <strain evidence="3">Wild caught</strain>
    </source>
</reference>
<dbReference type="Gene3D" id="3.20.20.70">
    <property type="entry name" value="Aldolase class I"/>
    <property type="match status" value="1"/>
</dbReference>
<dbReference type="EMBL" id="AFYH01079748">
    <property type="status" value="NOT_ANNOTATED_CDS"/>
    <property type="molecule type" value="Genomic_DNA"/>
</dbReference>
<dbReference type="OMA" id="ENFFDAP"/>
<dbReference type="EMBL" id="AFYH01079747">
    <property type="status" value="NOT_ANNOTATED_CDS"/>
    <property type="molecule type" value="Genomic_DNA"/>
</dbReference>